<protein>
    <submittedName>
        <fullName evidence="6">Uncharacterized protein</fullName>
    </submittedName>
</protein>
<feature type="transmembrane region" description="Helical" evidence="5">
    <location>
        <begin position="21"/>
        <end position="42"/>
    </location>
</feature>
<dbReference type="Pfam" id="PF10292">
    <property type="entry name" value="7TM_GPCR_Srab"/>
    <property type="match status" value="1"/>
</dbReference>
<keyword evidence="4 5" id="KW-0472">Membrane</keyword>
<reference evidence="6" key="1">
    <citation type="submission" date="2023-06" db="EMBL/GenBank/DDBJ databases">
        <title>Genomic analysis of the entomopathogenic nematode Steinernema hermaphroditum.</title>
        <authorList>
            <person name="Schwarz E.M."/>
            <person name="Heppert J.K."/>
            <person name="Baniya A."/>
            <person name="Schwartz H.T."/>
            <person name="Tan C.-H."/>
            <person name="Antoshechkin I."/>
            <person name="Sternberg P.W."/>
            <person name="Goodrich-Blair H."/>
            <person name="Dillman A.R."/>
        </authorList>
    </citation>
    <scope>NUCLEOTIDE SEQUENCE</scope>
    <source>
        <strain evidence="6">PS9179</strain>
        <tissue evidence="6">Whole animal</tissue>
    </source>
</reference>
<accession>A0AA39IQS6</accession>
<dbReference type="InterPro" id="IPR053286">
    <property type="entry name" value="Nematode_rcpt-like_srab"/>
</dbReference>
<comment type="subcellular location">
    <subcellularLocation>
        <location evidence="1">Membrane</location>
        <topology evidence="1">Multi-pass membrane protein</topology>
    </subcellularLocation>
</comment>
<organism evidence="6 7">
    <name type="scientific">Steinernema hermaphroditum</name>
    <dbReference type="NCBI Taxonomy" id="289476"/>
    <lineage>
        <taxon>Eukaryota</taxon>
        <taxon>Metazoa</taxon>
        <taxon>Ecdysozoa</taxon>
        <taxon>Nematoda</taxon>
        <taxon>Chromadorea</taxon>
        <taxon>Rhabditida</taxon>
        <taxon>Tylenchina</taxon>
        <taxon>Panagrolaimomorpha</taxon>
        <taxon>Strongyloidoidea</taxon>
        <taxon>Steinernematidae</taxon>
        <taxon>Steinernema</taxon>
    </lineage>
</organism>
<sequence length="344" mass="38349">MNKLCDEGLMLSEHTGLLAVYGIKTLVCFLGLFLLVYVYIYQNPTKSFHINSQIIFQFHCCFVVAGIVGTSLSDGFDLMRFTVVKAIRAANPQFEDCLVPPMSPYVGVALKSIKVFGNNGVVYTTTALAIERIVSSLQLESYEQKNSILGWTLSAISLMASGVLVAIRVGLADYSKDLSITSFTAAATGFSMRLQYSCAAVEVLTAFLLFVLLGLNIRRLKRRERIVNSLAYKAQIRENVSATALAFPLAFLHFVVYLPTGVVMPTWALSKTDLSERMQAVAMSDFMPLYFAFFPLVLWWRNRAKKVNIANLFVNNLIRTGDTKGEKDGLETAKYFEILNKMLK</sequence>
<keyword evidence="7" id="KW-1185">Reference proteome</keyword>
<gene>
    <name evidence="6" type="ORF">QR680_011000</name>
</gene>
<evidence type="ECO:0000256" key="1">
    <source>
        <dbReference type="ARBA" id="ARBA00004141"/>
    </source>
</evidence>
<feature type="transmembrane region" description="Helical" evidence="5">
    <location>
        <begin position="194"/>
        <end position="215"/>
    </location>
</feature>
<dbReference type="InterPro" id="IPR019408">
    <property type="entry name" value="7TM_GPCR_serpentine_rcpt_Srab"/>
</dbReference>
<feature type="transmembrane region" description="Helical" evidence="5">
    <location>
        <begin position="54"/>
        <end position="72"/>
    </location>
</feature>
<evidence type="ECO:0000313" key="6">
    <source>
        <dbReference type="EMBL" id="KAK0428781.1"/>
    </source>
</evidence>
<proteinExistence type="predicted"/>
<evidence type="ECO:0000313" key="7">
    <source>
        <dbReference type="Proteomes" id="UP001175271"/>
    </source>
</evidence>
<evidence type="ECO:0000256" key="2">
    <source>
        <dbReference type="ARBA" id="ARBA00022692"/>
    </source>
</evidence>
<feature type="transmembrane region" description="Helical" evidence="5">
    <location>
        <begin position="236"/>
        <end position="258"/>
    </location>
</feature>
<evidence type="ECO:0000256" key="3">
    <source>
        <dbReference type="ARBA" id="ARBA00022989"/>
    </source>
</evidence>
<keyword evidence="3 5" id="KW-1133">Transmembrane helix</keyword>
<feature type="transmembrane region" description="Helical" evidence="5">
    <location>
        <begin position="148"/>
        <end position="171"/>
    </location>
</feature>
<dbReference type="AlphaFoldDB" id="A0AA39IQS6"/>
<dbReference type="PANTHER" id="PTHR46561:SF11">
    <property type="entry name" value="SERPENTINE RECEPTOR CLASS ALPHA_BETA-14"/>
    <property type="match status" value="1"/>
</dbReference>
<dbReference type="Proteomes" id="UP001175271">
    <property type="component" value="Unassembled WGS sequence"/>
</dbReference>
<dbReference type="EMBL" id="JAUCMV010000001">
    <property type="protein sequence ID" value="KAK0428781.1"/>
    <property type="molecule type" value="Genomic_DNA"/>
</dbReference>
<name>A0AA39IQS6_9BILA</name>
<comment type="caution">
    <text evidence="6">The sequence shown here is derived from an EMBL/GenBank/DDBJ whole genome shotgun (WGS) entry which is preliminary data.</text>
</comment>
<evidence type="ECO:0000256" key="5">
    <source>
        <dbReference type="SAM" id="Phobius"/>
    </source>
</evidence>
<feature type="transmembrane region" description="Helical" evidence="5">
    <location>
        <begin position="278"/>
        <end position="300"/>
    </location>
</feature>
<keyword evidence="2 5" id="KW-0812">Transmembrane</keyword>
<evidence type="ECO:0000256" key="4">
    <source>
        <dbReference type="ARBA" id="ARBA00023136"/>
    </source>
</evidence>
<dbReference type="PANTHER" id="PTHR46561">
    <property type="entry name" value="SERPENTINE RECEPTOR, CLASS AB (CLASS A-LIKE)-RELATED"/>
    <property type="match status" value="1"/>
</dbReference>
<dbReference type="GO" id="GO:0016020">
    <property type="term" value="C:membrane"/>
    <property type="evidence" value="ECO:0007669"/>
    <property type="project" value="UniProtKB-SubCell"/>
</dbReference>